<evidence type="ECO:0000256" key="6">
    <source>
        <dbReference type="ARBA" id="ARBA00023125"/>
    </source>
</evidence>
<evidence type="ECO:0000313" key="13">
    <source>
        <dbReference type="Proteomes" id="UP000824088"/>
    </source>
</evidence>
<organism evidence="12 13">
    <name type="scientific">Candidatus Limadaptatus stercorigallinarum</name>
    <dbReference type="NCBI Taxonomy" id="2840845"/>
    <lineage>
        <taxon>Bacteria</taxon>
        <taxon>Bacillati</taxon>
        <taxon>Bacillota</taxon>
        <taxon>Clostridia</taxon>
        <taxon>Eubacteriales</taxon>
        <taxon>Candidatus Limadaptatus</taxon>
    </lineage>
</organism>
<dbReference type="GO" id="GO:0051301">
    <property type="term" value="P:cell division"/>
    <property type="evidence" value="ECO:0007669"/>
    <property type="project" value="UniProtKB-KW"/>
</dbReference>
<dbReference type="InterPro" id="IPR010998">
    <property type="entry name" value="Integrase_recombinase_N"/>
</dbReference>
<dbReference type="Pfam" id="PF00589">
    <property type="entry name" value="Phage_integrase"/>
    <property type="match status" value="1"/>
</dbReference>
<sequence>MANYFKEREKNVNMRLREIRDTLPEFCEEFFVGIEPQTTSLTRLNYAYDLRIFFDYLVKRVRAFRDADPRDLTLDDMEKITSTHLENFMEYLTLYEFDGKEFTNGERGKARKISTVRSFFKYYFNKNELSANVAAKISLPKQHDKEIIRLERHEIEKILNAAEDGEGMSAHQRKILLNTRARDVAILSLLLGTGIRVSECVGLNVTDVDFDTNAFTVTRKGGSRAILYFNDDVKEALRYYVDGERKALLSRTEKLSVPDPDALFLSLQVKRICVRAVENLVKKYAAVASPLKKISPHKLRSTYGTNLYRATGDIYMVADVLGHRDVNTTKKHYAAIEQDHRRAAAKAVTLREDD</sequence>
<evidence type="ECO:0000256" key="8">
    <source>
        <dbReference type="ARBA" id="ARBA00023306"/>
    </source>
</evidence>
<dbReference type="InterPro" id="IPR011010">
    <property type="entry name" value="DNA_brk_join_enz"/>
</dbReference>
<evidence type="ECO:0000256" key="7">
    <source>
        <dbReference type="ARBA" id="ARBA00023172"/>
    </source>
</evidence>
<evidence type="ECO:0000256" key="2">
    <source>
        <dbReference type="ARBA" id="ARBA00022490"/>
    </source>
</evidence>
<dbReference type="EMBL" id="DVMN01000016">
    <property type="protein sequence ID" value="HIU20818.1"/>
    <property type="molecule type" value="Genomic_DNA"/>
</dbReference>
<feature type="domain" description="Tyr recombinase" evidence="10">
    <location>
        <begin position="145"/>
        <end position="346"/>
    </location>
</feature>
<keyword evidence="3" id="KW-0132">Cell division</keyword>
<evidence type="ECO:0000313" key="12">
    <source>
        <dbReference type="EMBL" id="HIU20818.1"/>
    </source>
</evidence>
<keyword evidence="4" id="KW-0159">Chromosome partition</keyword>
<dbReference type="AlphaFoldDB" id="A0A9D1HQK7"/>
<dbReference type="InterPro" id="IPR013762">
    <property type="entry name" value="Integrase-like_cat_sf"/>
</dbReference>
<evidence type="ECO:0000259" key="10">
    <source>
        <dbReference type="PROSITE" id="PS51898"/>
    </source>
</evidence>
<evidence type="ECO:0000256" key="3">
    <source>
        <dbReference type="ARBA" id="ARBA00022618"/>
    </source>
</evidence>
<keyword evidence="8" id="KW-0131">Cell cycle</keyword>
<dbReference type="PANTHER" id="PTHR30349">
    <property type="entry name" value="PHAGE INTEGRASE-RELATED"/>
    <property type="match status" value="1"/>
</dbReference>
<keyword evidence="5" id="KW-0229">DNA integration</keyword>
<evidence type="ECO:0000259" key="11">
    <source>
        <dbReference type="PROSITE" id="PS51900"/>
    </source>
</evidence>
<feature type="domain" description="Core-binding (CB)" evidence="11">
    <location>
        <begin position="21"/>
        <end position="124"/>
    </location>
</feature>
<dbReference type="GO" id="GO:0006310">
    <property type="term" value="P:DNA recombination"/>
    <property type="evidence" value="ECO:0007669"/>
    <property type="project" value="UniProtKB-KW"/>
</dbReference>
<name>A0A9D1HQK7_9FIRM</name>
<reference evidence="12" key="1">
    <citation type="submission" date="2020-10" db="EMBL/GenBank/DDBJ databases">
        <authorList>
            <person name="Gilroy R."/>
        </authorList>
    </citation>
    <scope>NUCLEOTIDE SEQUENCE</scope>
    <source>
        <strain evidence="12">1063</strain>
    </source>
</reference>
<comment type="subcellular location">
    <subcellularLocation>
        <location evidence="1">Cytoplasm</location>
    </subcellularLocation>
</comment>
<dbReference type="InterPro" id="IPR002104">
    <property type="entry name" value="Integrase_catalytic"/>
</dbReference>
<gene>
    <name evidence="12" type="ORF">IAD51_01045</name>
</gene>
<dbReference type="GO" id="GO:0005737">
    <property type="term" value="C:cytoplasm"/>
    <property type="evidence" value="ECO:0007669"/>
    <property type="project" value="UniProtKB-SubCell"/>
</dbReference>
<dbReference type="InterPro" id="IPR050090">
    <property type="entry name" value="Tyrosine_recombinase_XerCD"/>
</dbReference>
<dbReference type="InterPro" id="IPR044068">
    <property type="entry name" value="CB"/>
</dbReference>
<dbReference type="GO" id="GO:0003677">
    <property type="term" value="F:DNA binding"/>
    <property type="evidence" value="ECO:0007669"/>
    <property type="project" value="UniProtKB-UniRule"/>
</dbReference>
<dbReference type="PROSITE" id="PS51898">
    <property type="entry name" value="TYR_RECOMBINASE"/>
    <property type="match status" value="1"/>
</dbReference>
<reference evidence="12" key="2">
    <citation type="journal article" date="2021" name="PeerJ">
        <title>Extensive microbial diversity within the chicken gut microbiome revealed by metagenomics and culture.</title>
        <authorList>
            <person name="Gilroy R."/>
            <person name="Ravi A."/>
            <person name="Getino M."/>
            <person name="Pursley I."/>
            <person name="Horton D.L."/>
            <person name="Alikhan N.F."/>
            <person name="Baker D."/>
            <person name="Gharbi K."/>
            <person name="Hall N."/>
            <person name="Watson M."/>
            <person name="Adriaenssens E.M."/>
            <person name="Foster-Nyarko E."/>
            <person name="Jarju S."/>
            <person name="Secka A."/>
            <person name="Antonio M."/>
            <person name="Oren A."/>
            <person name="Chaudhuri R.R."/>
            <person name="La Ragione R."/>
            <person name="Hildebrand F."/>
            <person name="Pallen M.J."/>
        </authorList>
    </citation>
    <scope>NUCLEOTIDE SEQUENCE</scope>
    <source>
        <strain evidence="12">1063</strain>
    </source>
</reference>
<dbReference type="SUPFAM" id="SSF56349">
    <property type="entry name" value="DNA breaking-rejoining enzymes"/>
    <property type="match status" value="1"/>
</dbReference>
<evidence type="ECO:0000256" key="9">
    <source>
        <dbReference type="PROSITE-ProRule" id="PRU01248"/>
    </source>
</evidence>
<dbReference type="PROSITE" id="PS51900">
    <property type="entry name" value="CB"/>
    <property type="match status" value="1"/>
</dbReference>
<dbReference type="GO" id="GO:0007059">
    <property type="term" value="P:chromosome segregation"/>
    <property type="evidence" value="ECO:0007669"/>
    <property type="project" value="UniProtKB-KW"/>
</dbReference>
<evidence type="ECO:0000256" key="5">
    <source>
        <dbReference type="ARBA" id="ARBA00022908"/>
    </source>
</evidence>
<protein>
    <submittedName>
        <fullName evidence="12">Tyrosine-type recombinase/integrase</fullName>
    </submittedName>
</protein>
<dbReference type="GO" id="GO:0015074">
    <property type="term" value="P:DNA integration"/>
    <property type="evidence" value="ECO:0007669"/>
    <property type="project" value="UniProtKB-KW"/>
</dbReference>
<accession>A0A9D1HQK7</accession>
<keyword evidence="6 9" id="KW-0238">DNA-binding</keyword>
<dbReference type="PANTHER" id="PTHR30349:SF77">
    <property type="entry name" value="TYROSINE RECOMBINASE XERC"/>
    <property type="match status" value="1"/>
</dbReference>
<proteinExistence type="predicted"/>
<evidence type="ECO:0000256" key="1">
    <source>
        <dbReference type="ARBA" id="ARBA00004496"/>
    </source>
</evidence>
<dbReference type="Gene3D" id="1.10.150.130">
    <property type="match status" value="1"/>
</dbReference>
<keyword evidence="7" id="KW-0233">DNA recombination</keyword>
<dbReference type="Proteomes" id="UP000824088">
    <property type="component" value="Unassembled WGS sequence"/>
</dbReference>
<dbReference type="Gene3D" id="1.10.443.10">
    <property type="entry name" value="Intergrase catalytic core"/>
    <property type="match status" value="1"/>
</dbReference>
<keyword evidence="2" id="KW-0963">Cytoplasm</keyword>
<comment type="caution">
    <text evidence="12">The sequence shown here is derived from an EMBL/GenBank/DDBJ whole genome shotgun (WGS) entry which is preliminary data.</text>
</comment>
<evidence type="ECO:0000256" key="4">
    <source>
        <dbReference type="ARBA" id="ARBA00022829"/>
    </source>
</evidence>